<feature type="transmembrane region" description="Helical" evidence="1">
    <location>
        <begin position="182"/>
        <end position="200"/>
    </location>
</feature>
<dbReference type="OrthoDB" id="7067875at2"/>
<keyword evidence="1" id="KW-0812">Transmembrane</keyword>
<dbReference type="Proteomes" id="UP000199582">
    <property type="component" value="Unassembled WGS sequence"/>
</dbReference>
<feature type="transmembrane region" description="Helical" evidence="1">
    <location>
        <begin position="12"/>
        <end position="33"/>
    </location>
</feature>
<reference evidence="2 3" key="1">
    <citation type="submission" date="2016-10" db="EMBL/GenBank/DDBJ databases">
        <authorList>
            <person name="de Groot N.N."/>
        </authorList>
    </citation>
    <scope>NUCLEOTIDE SEQUENCE [LARGE SCALE GENOMIC DNA]</scope>
    <source>
        <strain evidence="2 3">DSM 100674</strain>
    </source>
</reference>
<keyword evidence="1" id="KW-0472">Membrane</keyword>
<sequence length="227" mass="25331">MLRLNERSNLSHADVVLFGLAYASLIFTIAYYVIGLHEEFRTGFAIEDGPVEWGTAVCLLLSALVLLRNAGVLWARRGKAAALITGFYGLLFIFGAGEEISWGYRLFNWEASEFFLENNAQQETNLHNLVIGDVKLVKTVFGGGLSVVILLYLLVLPLLYTRVARLRQLADRLAIPVADTRHMILGLVATIVIMAVPLMTKWETYELVFSLLTLSIFLRPRNAAQVT</sequence>
<name>A0A1H7RET2_9RHOB</name>
<keyword evidence="3" id="KW-1185">Reference proteome</keyword>
<evidence type="ECO:0000256" key="1">
    <source>
        <dbReference type="SAM" id="Phobius"/>
    </source>
</evidence>
<dbReference type="RefSeq" id="WP_093036421.1">
    <property type="nucleotide sequence ID" value="NZ_FOAG01000006.1"/>
</dbReference>
<dbReference type="AlphaFoldDB" id="A0A1H7RET2"/>
<feature type="transmembrane region" description="Helical" evidence="1">
    <location>
        <begin position="140"/>
        <end position="161"/>
    </location>
</feature>
<evidence type="ECO:0000313" key="3">
    <source>
        <dbReference type="Proteomes" id="UP000199582"/>
    </source>
</evidence>
<keyword evidence="1" id="KW-1133">Transmembrane helix</keyword>
<evidence type="ECO:0000313" key="2">
    <source>
        <dbReference type="EMBL" id="SEL58741.1"/>
    </source>
</evidence>
<proteinExistence type="predicted"/>
<accession>A0A1H7RET2</accession>
<dbReference type="STRING" id="1287727.SAMN05443999_106155"/>
<organism evidence="2 3">
    <name type="scientific">Roseovarius azorensis</name>
    <dbReference type="NCBI Taxonomy" id="1287727"/>
    <lineage>
        <taxon>Bacteria</taxon>
        <taxon>Pseudomonadati</taxon>
        <taxon>Pseudomonadota</taxon>
        <taxon>Alphaproteobacteria</taxon>
        <taxon>Rhodobacterales</taxon>
        <taxon>Roseobacteraceae</taxon>
        <taxon>Roseovarius</taxon>
    </lineage>
</organism>
<dbReference type="EMBL" id="FOAG01000006">
    <property type="protein sequence ID" value="SEL58741.1"/>
    <property type="molecule type" value="Genomic_DNA"/>
</dbReference>
<feature type="transmembrane region" description="Helical" evidence="1">
    <location>
        <begin position="53"/>
        <end position="73"/>
    </location>
</feature>
<protein>
    <submittedName>
        <fullName evidence="2">Uncharacterized protein</fullName>
    </submittedName>
</protein>
<feature type="transmembrane region" description="Helical" evidence="1">
    <location>
        <begin position="80"/>
        <end position="97"/>
    </location>
</feature>
<gene>
    <name evidence="2" type="ORF">SAMN05443999_106155</name>
</gene>